<accession>A0A850NU60</accession>
<comment type="similarity">
    <text evidence="1">Belongs to the NipSnap family.</text>
</comment>
<dbReference type="InterPro" id="IPR011008">
    <property type="entry name" value="Dimeric_a/b-barrel"/>
</dbReference>
<evidence type="ECO:0000313" key="6">
    <source>
        <dbReference type="Proteomes" id="UP000565205"/>
    </source>
</evidence>
<gene>
    <name evidence="3" type="ORF">FHR90_000038</name>
    <name evidence="4" type="ORF">HUK83_15735</name>
</gene>
<dbReference type="InterPro" id="IPR012577">
    <property type="entry name" value="NIPSNAP"/>
</dbReference>
<evidence type="ECO:0000313" key="5">
    <source>
        <dbReference type="Proteomes" id="UP000557688"/>
    </source>
</evidence>
<proteinExistence type="inferred from homology"/>
<dbReference type="EMBL" id="JACHXV010000001">
    <property type="protein sequence ID" value="MBB3172232.1"/>
    <property type="molecule type" value="Genomic_DNA"/>
</dbReference>
<comment type="caution">
    <text evidence="4">The sequence shown here is derived from an EMBL/GenBank/DDBJ whole genome shotgun (WGS) entry which is preliminary data.</text>
</comment>
<dbReference type="InterPro" id="IPR051557">
    <property type="entry name" value="NipSnap_domain"/>
</dbReference>
<keyword evidence="5" id="KW-1185">Reference proteome</keyword>
<reference evidence="3 5" key="2">
    <citation type="submission" date="2020-08" db="EMBL/GenBank/DDBJ databases">
        <title>Genomic Encyclopedia of Type Strains, Phase III (KMG-III): the genomes of soil and plant-associated and newly described type strains.</title>
        <authorList>
            <person name="Whitman W."/>
        </authorList>
    </citation>
    <scope>NUCLEOTIDE SEQUENCE [LARGE SCALE GENOMIC DNA]</scope>
    <source>
        <strain evidence="3 5">CECT 8088</strain>
    </source>
</reference>
<dbReference type="RefSeq" id="WP_176626323.1">
    <property type="nucleotide sequence ID" value="NZ_JABXXQ010000496.1"/>
</dbReference>
<dbReference type="Pfam" id="PF07978">
    <property type="entry name" value="NIPSNAP"/>
    <property type="match status" value="2"/>
</dbReference>
<dbReference type="Gene3D" id="3.30.70.100">
    <property type="match status" value="1"/>
</dbReference>
<evidence type="ECO:0000256" key="1">
    <source>
        <dbReference type="ARBA" id="ARBA00005291"/>
    </source>
</evidence>
<feature type="domain" description="NIPSNAP" evidence="2">
    <location>
        <begin position="31"/>
        <end position="71"/>
    </location>
</feature>
<sequence>MLYEIATLSGSVFTAKGVRQGASDWLAGSVAGSVLGLWTTEIGPIGDLVVLRAFPDADALAAERRRALHSADPCGSASAGVRLTMESYAPFPFLPAPVPRDYGGVFELRTYHLVPGGLPATLAGWQQAIGPAHRYTDHLVTALYALDGPLRITHLWGFASVEERNELRRDHYAAGLWPPKGGPEHIHHATSTIALADPGFPIR</sequence>
<dbReference type="Proteomes" id="UP000557688">
    <property type="component" value="Unassembled WGS sequence"/>
</dbReference>
<evidence type="ECO:0000259" key="2">
    <source>
        <dbReference type="Pfam" id="PF07978"/>
    </source>
</evidence>
<organism evidence="4 6">
    <name type="scientific">Endobacter medicaginis</name>
    <dbReference type="NCBI Taxonomy" id="1181271"/>
    <lineage>
        <taxon>Bacteria</taxon>
        <taxon>Pseudomonadati</taxon>
        <taxon>Pseudomonadota</taxon>
        <taxon>Alphaproteobacteria</taxon>
        <taxon>Acetobacterales</taxon>
        <taxon>Acetobacteraceae</taxon>
        <taxon>Endobacter</taxon>
    </lineage>
</organism>
<dbReference type="SUPFAM" id="SSF54909">
    <property type="entry name" value="Dimeric alpha+beta barrel"/>
    <property type="match status" value="2"/>
</dbReference>
<name>A0A850NU60_9PROT</name>
<protein>
    <submittedName>
        <fullName evidence="4">NIPSNAP family protein</fullName>
    </submittedName>
</protein>
<evidence type="ECO:0000313" key="4">
    <source>
        <dbReference type="EMBL" id="NVN31779.1"/>
    </source>
</evidence>
<dbReference type="Proteomes" id="UP000565205">
    <property type="component" value="Unassembled WGS sequence"/>
</dbReference>
<dbReference type="PANTHER" id="PTHR21017">
    <property type="entry name" value="NIPSNAP-RELATED"/>
    <property type="match status" value="1"/>
</dbReference>
<evidence type="ECO:0000313" key="3">
    <source>
        <dbReference type="EMBL" id="MBB3172232.1"/>
    </source>
</evidence>
<reference evidence="4 6" key="1">
    <citation type="submission" date="2020-06" db="EMBL/GenBank/DDBJ databases">
        <title>Description of novel acetic acid bacteria.</title>
        <authorList>
            <person name="Sombolestani A."/>
        </authorList>
    </citation>
    <scope>NUCLEOTIDE SEQUENCE [LARGE SCALE GENOMIC DNA]</scope>
    <source>
        <strain evidence="4 6">LMG 26838</strain>
    </source>
</reference>
<dbReference type="AlphaFoldDB" id="A0A850NU60"/>
<feature type="domain" description="NIPSNAP" evidence="2">
    <location>
        <begin position="106"/>
        <end position="178"/>
    </location>
</feature>
<dbReference type="PANTHER" id="PTHR21017:SF17">
    <property type="entry name" value="PROTEIN NIPSNAP"/>
    <property type="match status" value="1"/>
</dbReference>
<dbReference type="EMBL" id="JABXXQ010000496">
    <property type="protein sequence ID" value="NVN31779.1"/>
    <property type="molecule type" value="Genomic_DNA"/>
</dbReference>